<dbReference type="AlphaFoldDB" id="A0A1I6LAB0"/>
<evidence type="ECO:0000313" key="3">
    <source>
        <dbReference type="Proteomes" id="UP000199024"/>
    </source>
</evidence>
<keyword evidence="3" id="KW-1185">Reference proteome</keyword>
<protein>
    <submittedName>
        <fullName evidence="2">VWFA-related domain-containing protein</fullName>
    </submittedName>
</protein>
<dbReference type="OrthoDB" id="106674at2"/>
<dbReference type="Proteomes" id="UP000199024">
    <property type="component" value="Unassembled WGS sequence"/>
</dbReference>
<name>A0A1I6LAB0_9BACT</name>
<dbReference type="NCBIfam" id="TIGR03436">
    <property type="entry name" value="acidobact_VWFA"/>
    <property type="match status" value="1"/>
</dbReference>
<organism evidence="2 3">
    <name type="scientific">Granulicella pectinivorans</name>
    <dbReference type="NCBI Taxonomy" id="474950"/>
    <lineage>
        <taxon>Bacteria</taxon>
        <taxon>Pseudomonadati</taxon>
        <taxon>Acidobacteriota</taxon>
        <taxon>Terriglobia</taxon>
        <taxon>Terriglobales</taxon>
        <taxon>Acidobacteriaceae</taxon>
        <taxon>Granulicella</taxon>
    </lineage>
</organism>
<gene>
    <name evidence="2" type="ORF">SAMN05421771_0479</name>
</gene>
<dbReference type="STRING" id="474950.SAMN05421771_0479"/>
<evidence type="ECO:0000313" key="2">
    <source>
        <dbReference type="EMBL" id="SFS00397.1"/>
    </source>
</evidence>
<evidence type="ECO:0000256" key="1">
    <source>
        <dbReference type="SAM" id="SignalP"/>
    </source>
</evidence>
<dbReference type="InterPro" id="IPR017802">
    <property type="entry name" value="VWFA-rel_acidobac-type"/>
</dbReference>
<reference evidence="2 3" key="1">
    <citation type="submission" date="2016-10" db="EMBL/GenBank/DDBJ databases">
        <authorList>
            <person name="de Groot N.N."/>
        </authorList>
    </citation>
    <scope>NUCLEOTIDE SEQUENCE [LARGE SCALE GENOMIC DNA]</scope>
    <source>
        <strain evidence="2 3">DSM 21001</strain>
    </source>
</reference>
<feature type="chain" id="PRO_5011751345" evidence="1">
    <location>
        <begin position="19"/>
        <end position="330"/>
    </location>
</feature>
<dbReference type="RefSeq" id="WP_089836255.1">
    <property type="nucleotide sequence ID" value="NZ_FOZL01000001.1"/>
</dbReference>
<dbReference type="CDD" id="cd00198">
    <property type="entry name" value="vWFA"/>
    <property type="match status" value="1"/>
</dbReference>
<feature type="signal peptide" evidence="1">
    <location>
        <begin position="1"/>
        <end position="18"/>
    </location>
</feature>
<dbReference type="SUPFAM" id="SSF53300">
    <property type="entry name" value="vWA-like"/>
    <property type="match status" value="1"/>
</dbReference>
<sequence length="330" mass="35847">MRTCCLALASLLSLAAHAQDVSTLHATSNLVLVPTLVRNAAGDLLLDLTASDFRLADNGVEQKIAAEHMERQPLAVIVLLQTGGSAPRQFPYYRDVGTMLEYMMGASPHKVGLITFDSQPEEIWDFPVRHDGLDDAFAHPVAGDSGAALLDAVSTAIDVLKRQPEGYRRIILLLSQTHDEGSKARPEQIIERLGESNTTIYSVSFSPSKTWLKDQFTKPRHGNPPYTLSPNLPAVTGTFDLGTPLGMALKAVQADTAAGIASLSGGENLSFANKNDLERQLTLLANHIPNRYTLSFRPSSAQPGFHRIEVQVLHQANEATVAARTGYWAR</sequence>
<accession>A0A1I6LAB0</accession>
<proteinExistence type="predicted"/>
<dbReference type="EMBL" id="FOZL01000001">
    <property type="protein sequence ID" value="SFS00397.1"/>
    <property type="molecule type" value="Genomic_DNA"/>
</dbReference>
<dbReference type="InterPro" id="IPR036465">
    <property type="entry name" value="vWFA_dom_sf"/>
</dbReference>
<dbReference type="Gene3D" id="3.40.50.410">
    <property type="entry name" value="von Willebrand factor, type A domain"/>
    <property type="match status" value="1"/>
</dbReference>
<keyword evidence="1" id="KW-0732">Signal</keyword>